<protein>
    <recommendedName>
        <fullName evidence="13">Cyclic peptide transporter</fullName>
    </recommendedName>
</protein>
<dbReference type="Gene3D" id="1.20.1560.10">
    <property type="entry name" value="ABC transporter type 1, transmembrane domain"/>
    <property type="match status" value="1"/>
</dbReference>
<feature type="transmembrane region" description="Helical" evidence="8">
    <location>
        <begin position="53"/>
        <end position="72"/>
    </location>
</feature>
<dbReference type="InterPro" id="IPR005898">
    <property type="entry name" value="Cyc_pep_transpt_SyrD/YojI"/>
</dbReference>
<dbReference type="GO" id="GO:0034040">
    <property type="term" value="F:ATPase-coupled lipid transmembrane transporter activity"/>
    <property type="evidence" value="ECO:0007669"/>
    <property type="project" value="TreeGrafter"/>
</dbReference>
<feature type="transmembrane region" description="Helical" evidence="8">
    <location>
        <begin position="266"/>
        <end position="292"/>
    </location>
</feature>
<dbReference type="CDD" id="cd03225">
    <property type="entry name" value="ABC_cobalt_CbiO_domain1"/>
    <property type="match status" value="1"/>
</dbReference>
<dbReference type="SMART" id="SM00382">
    <property type="entry name" value="AAA"/>
    <property type="match status" value="1"/>
</dbReference>
<dbReference type="Proteomes" id="UP000030428">
    <property type="component" value="Unassembled WGS sequence"/>
</dbReference>
<keyword evidence="7 8" id="KW-0472">Membrane</keyword>
<dbReference type="GO" id="GO:0005886">
    <property type="term" value="C:plasma membrane"/>
    <property type="evidence" value="ECO:0007669"/>
    <property type="project" value="UniProtKB-SubCell"/>
</dbReference>
<evidence type="ECO:0000313" key="11">
    <source>
        <dbReference type="EMBL" id="TGO03773.1"/>
    </source>
</evidence>
<dbReference type="InterPro" id="IPR039421">
    <property type="entry name" value="Type_1_exporter"/>
</dbReference>
<evidence type="ECO:0000256" key="1">
    <source>
        <dbReference type="ARBA" id="ARBA00004651"/>
    </source>
</evidence>
<dbReference type="GO" id="GO:0016887">
    <property type="term" value="F:ATP hydrolysis activity"/>
    <property type="evidence" value="ECO:0007669"/>
    <property type="project" value="InterPro"/>
</dbReference>
<dbReference type="PANTHER" id="PTHR24221:SF654">
    <property type="entry name" value="ATP-BINDING CASSETTE SUB-FAMILY B MEMBER 6"/>
    <property type="match status" value="1"/>
</dbReference>
<dbReference type="InterPro" id="IPR003593">
    <property type="entry name" value="AAA+_ATPase"/>
</dbReference>
<evidence type="ECO:0000259" key="10">
    <source>
        <dbReference type="PROSITE" id="PS50929"/>
    </source>
</evidence>
<dbReference type="NCBIfam" id="TIGR01194">
    <property type="entry name" value="cyc_pep_trnsptr"/>
    <property type="match status" value="1"/>
</dbReference>
<dbReference type="GO" id="GO:0005524">
    <property type="term" value="F:ATP binding"/>
    <property type="evidence" value="ECO:0007669"/>
    <property type="project" value="UniProtKB-KW"/>
</dbReference>
<dbReference type="InterPro" id="IPR036640">
    <property type="entry name" value="ABC1_TM_sf"/>
</dbReference>
<dbReference type="InterPro" id="IPR027417">
    <property type="entry name" value="P-loop_NTPase"/>
</dbReference>
<dbReference type="GO" id="GO:0140359">
    <property type="term" value="F:ABC-type transporter activity"/>
    <property type="evidence" value="ECO:0007669"/>
    <property type="project" value="InterPro"/>
</dbReference>
<reference evidence="11 12" key="1">
    <citation type="journal article" date="2016" name="Front. Microbiol.">
        <title>Single-Cell (Meta-)Genomics of a Dimorphic Candidatus Thiomargarita nelsonii Reveals Genomic Plasticity.</title>
        <authorList>
            <person name="Flood B.E."/>
            <person name="Fliss P."/>
            <person name="Jones D.S."/>
            <person name="Dick G.J."/>
            <person name="Jain S."/>
            <person name="Kaster A.K."/>
            <person name="Winkel M."/>
            <person name="Mussmann M."/>
            <person name="Bailey J."/>
        </authorList>
    </citation>
    <scope>NUCLEOTIDE SEQUENCE [LARGE SCALE GENOMIC DNA]</scope>
    <source>
        <strain evidence="11">Hydrate Ridge</strain>
    </source>
</reference>
<accession>A0A4E0QT50</accession>
<dbReference type="SUPFAM" id="SSF52540">
    <property type="entry name" value="P-loop containing nucleoside triphosphate hydrolases"/>
    <property type="match status" value="1"/>
</dbReference>
<dbReference type="Gene3D" id="3.40.50.300">
    <property type="entry name" value="P-loop containing nucleotide triphosphate hydrolases"/>
    <property type="match status" value="1"/>
</dbReference>
<keyword evidence="6 8" id="KW-1133">Transmembrane helix</keyword>
<proteinExistence type="predicted"/>
<evidence type="ECO:0000256" key="5">
    <source>
        <dbReference type="ARBA" id="ARBA00022840"/>
    </source>
</evidence>
<keyword evidence="4" id="KW-0547">Nucleotide-binding</keyword>
<evidence type="ECO:0000313" key="12">
    <source>
        <dbReference type="Proteomes" id="UP000030428"/>
    </source>
</evidence>
<dbReference type="PROSITE" id="PS50893">
    <property type="entry name" value="ABC_TRANSPORTER_2"/>
    <property type="match status" value="1"/>
</dbReference>
<dbReference type="GO" id="GO:1904680">
    <property type="term" value="F:peptide transmembrane transporter activity"/>
    <property type="evidence" value="ECO:0007669"/>
    <property type="project" value="InterPro"/>
</dbReference>
<comment type="subcellular location">
    <subcellularLocation>
        <location evidence="1">Cell membrane</location>
        <topology evidence="1">Multi-pass membrane protein</topology>
    </subcellularLocation>
</comment>
<feature type="transmembrane region" description="Helical" evidence="8">
    <location>
        <begin position="125"/>
        <end position="145"/>
    </location>
</feature>
<feature type="domain" description="ABC transporter" evidence="9">
    <location>
        <begin position="330"/>
        <end position="544"/>
    </location>
</feature>
<keyword evidence="12" id="KW-1185">Reference proteome</keyword>
<feature type="transmembrane region" description="Helical" evidence="8">
    <location>
        <begin position="234"/>
        <end position="260"/>
    </location>
</feature>
<dbReference type="PROSITE" id="PS50929">
    <property type="entry name" value="ABC_TM1F"/>
    <property type="match status" value="1"/>
</dbReference>
<dbReference type="PANTHER" id="PTHR24221">
    <property type="entry name" value="ATP-BINDING CASSETTE SUB-FAMILY B"/>
    <property type="match status" value="1"/>
</dbReference>
<evidence type="ECO:0000256" key="7">
    <source>
        <dbReference type="ARBA" id="ARBA00023136"/>
    </source>
</evidence>
<feature type="domain" description="ABC transmembrane type-1" evidence="10">
    <location>
        <begin position="19"/>
        <end position="293"/>
    </location>
</feature>
<evidence type="ECO:0000256" key="8">
    <source>
        <dbReference type="SAM" id="Phobius"/>
    </source>
</evidence>
<dbReference type="GO" id="GO:0015833">
    <property type="term" value="P:peptide transport"/>
    <property type="evidence" value="ECO:0007669"/>
    <property type="project" value="InterPro"/>
</dbReference>
<evidence type="ECO:0000256" key="3">
    <source>
        <dbReference type="ARBA" id="ARBA00022692"/>
    </source>
</evidence>
<name>A0A4E0QT50_9GAMM</name>
<dbReference type="AlphaFoldDB" id="A0A4E0QT50"/>
<dbReference type="InterPro" id="IPR015856">
    <property type="entry name" value="ABC_transpr_CbiO/EcfA_su"/>
</dbReference>
<keyword evidence="3 8" id="KW-0812">Transmembrane</keyword>
<keyword evidence="5" id="KW-0067">ATP-binding</keyword>
<evidence type="ECO:0000256" key="4">
    <source>
        <dbReference type="ARBA" id="ARBA00022741"/>
    </source>
</evidence>
<dbReference type="InterPro" id="IPR011527">
    <property type="entry name" value="ABC1_TM_dom"/>
</dbReference>
<dbReference type="Pfam" id="PF00005">
    <property type="entry name" value="ABC_tran"/>
    <property type="match status" value="1"/>
</dbReference>
<dbReference type="EMBL" id="JSZA02000001">
    <property type="protein sequence ID" value="TGO03773.1"/>
    <property type="molecule type" value="Genomic_DNA"/>
</dbReference>
<evidence type="ECO:0000256" key="6">
    <source>
        <dbReference type="ARBA" id="ARBA00022989"/>
    </source>
</evidence>
<organism evidence="11 12">
    <name type="scientific">Candidatus Thiomargarita nelsonii</name>
    <dbReference type="NCBI Taxonomy" id="1003181"/>
    <lineage>
        <taxon>Bacteria</taxon>
        <taxon>Pseudomonadati</taxon>
        <taxon>Pseudomonadota</taxon>
        <taxon>Gammaproteobacteria</taxon>
        <taxon>Thiotrichales</taxon>
        <taxon>Thiotrichaceae</taxon>
        <taxon>Thiomargarita</taxon>
    </lineage>
</organism>
<gene>
    <name evidence="11" type="ORF">PN36_00325</name>
</gene>
<evidence type="ECO:0000259" key="9">
    <source>
        <dbReference type="PROSITE" id="PS50893"/>
    </source>
</evidence>
<sequence>MIVKLFDFFNKSDAPKTQIMLMGALSGLANGLILAIINVAAEQVSHKSAEAKFFLLFLIAFALFIYTQRYALSQATIAVEELILQIRVRIADKIRRSELRFLEETGSASIYAPLTRDSNLISQMALVLVMTGQSVIVLVFSAIYLAWLSPLSLVITVVFIGSTIIVFLSHEKKISQELQSASQKETEFFETFGHILEGFKELKINSRKNDDVFWHIEQVSKETQEFKVSSGLRLVTTIMFSQVSFYLLLAILIFIIPLFSETHSDVIFKITAAILFIMGPISQFAGAIPMIAKTNVAIESLYQLEAQLDEVSIHQTEQVSTPPIERFQEIRLDDMTFNFSDKFGKILFSLSSINLTLKQGEMLFIVGGNGSGKSTLLKLLIGLYYPTSGSLYVDDEQIDSTNYQSYRELFAIIFTDFHLFDRLYGLGEIDESRLKSLLVLMELDKKTKYIDGKFTNLELSTGQKKRLAFITAVLEDKPIYIFDELAADQDPLFRKRFYEIILPDLKKQGKTIIAVTHDDKYFYTADRVVKMDSGKLVDYYSTQK</sequence>
<keyword evidence="2" id="KW-0813">Transport</keyword>
<feature type="transmembrane region" description="Helical" evidence="8">
    <location>
        <begin position="151"/>
        <end position="169"/>
    </location>
</feature>
<dbReference type="SUPFAM" id="SSF90123">
    <property type="entry name" value="ABC transporter transmembrane region"/>
    <property type="match status" value="1"/>
</dbReference>
<evidence type="ECO:0008006" key="13">
    <source>
        <dbReference type="Google" id="ProtNLM"/>
    </source>
</evidence>
<evidence type="ECO:0000256" key="2">
    <source>
        <dbReference type="ARBA" id="ARBA00022448"/>
    </source>
</evidence>
<feature type="transmembrane region" description="Helical" evidence="8">
    <location>
        <begin position="21"/>
        <end position="41"/>
    </location>
</feature>
<comment type="caution">
    <text evidence="11">The sequence shown here is derived from an EMBL/GenBank/DDBJ whole genome shotgun (WGS) entry which is preliminary data.</text>
</comment>
<dbReference type="InterPro" id="IPR003439">
    <property type="entry name" value="ABC_transporter-like_ATP-bd"/>
</dbReference>